<accession>A0A143QJG6</accession>
<evidence type="ECO:0000313" key="2">
    <source>
        <dbReference type="Proteomes" id="UP000076038"/>
    </source>
</evidence>
<dbReference type="GeneID" id="93551864"/>
<name>A0A143QJG6_RHOFA</name>
<sequence length="126" mass="13580">MPASKTELSAELRALLGRDRRDLAAALLTSAFTPVLDDMYPWVTGSRLGEALARDAGIRVSNWSWSIGRNPDATLARLILELVLLWEGAGLACRGLALDGNEVVLLARGEELLRAGDPDSVRRALA</sequence>
<keyword evidence="2" id="KW-1185">Reference proteome</keyword>
<dbReference type="OrthoDB" id="5196907at2"/>
<dbReference type="EMBL" id="CP015220">
    <property type="protein sequence ID" value="AMY23094.1"/>
    <property type="molecule type" value="Genomic_DNA"/>
</dbReference>
<evidence type="ECO:0000313" key="1">
    <source>
        <dbReference type="EMBL" id="AMY23094.1"/>
    </source>
</evidence>
<organism evidence="1 2">
    <name type="scientific">Rhodococcoides fascians</name>
    <name type="common">Rhodococcus fascians</name>
    <dbReference type="NCBI Taxonomy" id="1828"/>
    <lineage>
        <taxon>Bacteria</taxon>
        <taxon>Bacillati</taxon>
        <taxon>Actinomycetota</taxon>
        <taxon>Actinomycetes</taxon>
        <taxon>Mycobacteriales</taxon>
        <taxon>Nocardiaceae</taxon>
        <taxon>Rhodococcoides</taxon>
    </lineage>
</organism>
<dbReference type="PATRIC" id="fig|1653479.3.peg.1811"/>
<protein>
    <submittedName>
        <fullName evidence="1">Uncharacterized protein</fullName>
    </submittedName>
</protein>
<dbReference type="Proteomes" id="UP000076038">
    <property type="component" value="Chromosome"/>
</dbReference>
<proteinExistence type="predicted"/>
<dbReference type="RefSeq" id="WP_032369575.1">
    <property type="nucleotide sequence ID" value="NZ_CAKKLU010000010.1"/>
</dbReference>
<gene>
    <name evidence="1" type="ORF">A3Q41_01791</name>
</gene>
<reference evidence="1 2" key="1">
    <citation type="journal article" date="2016" name="Genome Announc.">
        <title>Complete Genome and Plasmid Sequences for Rhodococcus fascians D188 and Draft Sequences for Rhodococcus Isolates PBTS 1 and PBTS 2.</title>
        <authorList>
            <person name="Stamler R.A."/>
            <person name="Vereecke D."/>
            <person name="Zhang Y."/>
            <person name="Schilkey F."/>
            <person name="Devitt N."/>
            <person name="Randall J.J."/>
        </authorList>
    </citation>
    <scope>NUCLEOTIDE SEQUENCE [LARGE SCALE GENOMIC DNA]</scope>
    <source>
        <strain evidence="1 2">PBTS2</strain>
    </source>
</reference>
<dbReference type="KEGG" id="rhs:A3Q41_01791"/>
<dbReference type="AlphaFoldDB" id="A0A143QJG6"/>
<reference evidence="2" key="2">
    <citation type="submission" date="2016-04" db="EMBL/GenBank/DDBJ databases">
        <title>Complete Genome and Plasmid Sequences for Rhodococcus fascians D188 and Draft Sequences for Rhodococcus spp. Isolates PBTS 1 and PBTS 2.</title>
        <authorList>
            <person name="Stamer R."/>
            <person name="Vereecke D."/>
            <person name="Zhang Y."/>
            <person name="Schilkey F."/>
            <person name="Devitt N."/>
            <person name="Randall J."/>
        </authorList>
    </citation>
    <scope>NUCLEOTIDE SEQUENCE [LARGE SCALE GENOMIC DNA]</scope>
    <source>
        <strain evidence="2">PBTS2</strain>
    </source>
</reference>